<evidence type="ECO:0000259" key="2">
    <source>
        <dbReference type="Pfam" id="PF06985"/>
    </source>
</evidence>
<comment type="caution">
    <text evidence="3">The sequence shown here is derived from an EMBL/GenBank/DDBJ whole genome shotgun (WGS) entry which is preliminary data.</text>
</comment>
<name>A0A8K0R3S3_9PLEO</name>
<keyword evidence="4" id="KW-1185">Reference proteome</keyword>
<evidence type="ECO:0000256" key="1">
    <source>
        <dbReference type="SAM" id="MobiDB-lite"/>
    </source>
</evidence>
<evidence type="ECO:0000313" key="3">
    <source>
        <dbReference type="EMBL" id="KAH7086475.1"/>
    </source>
</evidence>
<dbReference type="Pfam" id="PF06985">
    <property type="entry name" value="HET"/>
    <property type="match status" value="1"/>
</dbReference>
<dbReference type="EMBL" id="JAGMVJ010000011">
    <property type="protein sequence ID" value="KAH7086475.1"/>
    <property type="molecule type" value="Genomic_DNA"/>
</dbReference>
<protein>
    <recommendedName>
        <fullName evidence="2">Heterokaryon incompatibility domain-containing protein</fullName>
    </recommendedName>
</protein>
<sequence>MFAQEKEIPKLWIDKECIYQRKEDGVRYPDDHAHGVQIMDVVYGESTLSLGILSTPLTSRDEVDTLAALLERKIFTSWNGTDVPKLKSFVRIRDVQWVLLHILSDPRWSRGWIFQEDHLASNGMTLLIPYGNSNQARLPNHFGTTPGQLQVKLAIFKQAATMFCLANSESEESWPNCEILSKLKQYNIWNKRVYKTDANQGNFDLVRPWRGENHRSYGCAETFIMRNEYTNIYVYPTMTTSVLDDICSRSLEKEQDRIEIFANAMRFSTRLNTTGGSPIMRTGEYSLSVALLALTLINGEILNTGEFASSSTADNVMKHTLQSYLERYVFYYNVPSSKYQQSFISKCCLKSPKITVRGIETMGYLFRLLPTHKPAGKRSWSNPVRLSNTDRAKLRMLSRNSCSRKVPEGQKLHLLAQKAIEIVIEKLDNIWRDNGLAWHLRRHLELDRNPPPPDCRAKSTPMVLDMMSAIYQALEDDREIRLARFADDDDSTDPVGIFIAPEPNNWMVHNRGSNLVGGGAHCPTVFYSWNNPGSDHGRESLASLEVAPLDAQGRPIGGDAYHEGCFLRSYAWVNGVCDYRGREMEKYVFPLPGITEAAQARSAGESSRKRKRRQYEDA</sequence>
<organism evidence="3 4">
    <name type="scientific">Paraphoma chrysanthemicola</name>
    <dbReference type="NCBI Taxonomy" id="798071"/>
    <lineage>
        <taxon>Eukaryota</taxon>
        <taxon>Fungi</taxon>
        <taxon>Dikarya</taxon>
        <taxon>Ascomycota</taxon>
        <taxon>Pezizomycotina</taxon>
        <taxon>Dothideomycetes</taxon>
        <taxon>Pleosporomycetidae</taxon>
        <taxon>Pleosporales</taxon>
        <taxon>Pleosporineae</taxon>
        <taxon>Phaeosphaeriaceae</taxon>
        <taxon>Paraphoma</taxon>
    </lineage>
</organism>
<accession>A0A8K0R3S3</accession>
<feature type="compositionally biased region" description="Basic residues" evidence="1">
    <location>
        <begin position="608"/>
        <end position="618"/>
    </location>
</feature>
<gene>
    <name evidence="3" type="ORF">FB567DRAFT_445249</name>
</gene>
<dbReference type="AlphaFoldDB" id="A0A8K0R3S3"/>
<evidence type="ECO:0000313" key="4">
    <source>
        <dbReference type="Proteomes" id="UP000813461"/>
    </source>
</evidence>
<dbReference type="OrthoDB" id="270167at2759"/>
<reference evidence="3" key="1">
    <citation type="journal article" date="2021" name="Nat. Commun.">
        <title>Genetic determinants of endophytism in the Arabidopsis root mycobiome.</title>
        <authorList>
            <person name="Mesny F."/>
            <person name="Miyauchi S."/>
            <person name="Thiergart T."/>
            <person name="Pickel B."/>
            <person name="Atanasova L."/>
            <person name="Karlsson M."/>
            <person name="Huettel B."/>
            <person name="Barry K.W."/>
            <person name="Haridas S."/>
            <person name="Chen C."/>
            <person name="Bauer D."/>
            <person name="Andreopoulos W."/>
            <person name="Pangilinan J."/>
            <person name="LaButti K."/>
            <person name="Riley R."/>
            <person name="Lipzen A."/>
            <person name="Clum A."/>
            <person name="Drula E."/>
            <person name="Henrissat B."/>
            <person name="Kohler A."/>
            <person name="Grigoriev I.V."/>
            <person name="Martin F.M."/>
            <person name="Hacquard S."/>
        </authorList>
    </citation>
    <scope>NUCLEOTIDE SEQUENCE</scope>
    <source>
        <strain evidence="3">MPI-SDFR-AT-0120</strain>
    </source>
</reference>
<feature type="region of interest" description="Disordered" evidence="1">
    <location>
        <begin position="598"/>
        <end position="618"/>
    </location>
</feature>
<dbReference type="Proteomes" id="UP000813461">
    <property type="component" value="Unassembled WGS sequence"/>
</dbReference>
<dbReference type="InterPro" id="IPR010730">
    <property type="entry name" value="HET"/>
</dbReference>
<proteinExistence type="predicted"/>
<feature type="domain" description="Heterokaryon incompatibility" evidence="2">
    <location>
        <begin position="4"/>
        <end position="116"/>
    </location>
</feature>